<organism evidence="8 9">
    <name type="scientific">Lomentospora prolificans</name>
    <dbReference type="NCBI Taxonomy" id="41688"/>
    <lineage>
        <taxon>Eukaryota</taxon>
        <taxon>Fungi</taxon>
        <taxon>Dikarya</taxon>
        <taxon>Ascomycota</taxon>
        <taxon>Pezizomycotina</taxon>
        <taxon>Sordariomycetes</taxon>
        <taxon>Hypocreomycetidae</taxon>
        <taxon>Microascales</taxon>
        <taxon>Microascaceae</taxon>
        <taxon>Lomentospora</taxon>
    </lineage>
</organism>
<keyword evidence="3 6" id="KW-0256">Endoplasmic reticulum</keyword>
<evidence type="ECO:0000256" key="2">
    <source>
        <dbReference type="ARBA" id="ARBA00022692"/>
    </source>
</evidence>
<comment type="subcellular location">
    <subcellularLocation>
        <location evidence="6">Membrane</location>
        <topology evidence="6">Single-pass membrane protein</topology>
    </subcellularLocation>
    <subcellularLocation>
        <location evidence="6">Endoplasmic reticulum membrane</location>
        <topology evidence="6">Single-pass membrane protein</topology>
    </subcellularLocation>
</comment>
<keyword evidence="2 6" id="KW-0812">Transmembrane</keyword>
<feature type="transmembrane region" description="Helical" evidence="6">
    <location>
        <begin position="44"/>
        <end position="62"/>
    </location>
</feature>
<dbReference type="Pfam" id="PF06624">
    <property type="entry name" value="RAMP4"/>
    <property type="match status" value="1"/>
</dbReference>
<keyword evidence="5 6" id="KW-0472">Membrane</keyword>
<evidence type="ECO:0000256" key="6">
    <source>
        <dbReference type="RuleBase" id="RU364120"/>
    </source>
</evidence>
<dbReference type="InterPro" id="IPR010580">
    <property type="entry name" value="ER_stress-assoc"/>
</dbReference>
<name>A0A2N3NE73_9PEZI</name>
<dbReference type="VEuPathDB" id="FungiDB:jhhlp_002481"/>
<sequence>MVQTPQQRRRNAQFAKEQEARMGKAPEEVKKRNKEVTKSPISPVWVAILGFAIFGSLIFELISRFFR</sequence>
<evidence type="ECO:0000256" key="5">
    <source>
        <dbReference type="ARBA" id="ARBA00023136"/>
    </source>
</evidence>
<dbReference type="InParanoid" id="A0A2N3NE73"/>
<evidence type="ECO:0000313" key="9">
    <source>
        <dbReference type="Proteomes" id="UP000233524"/>
    </source>
</evidence>
<accession>A0A2N3NE73</accession>
<keyword evidence="4 6" id="KW-1133">Transmembrane helix</keyword>
<proteinExistence type="inferred from homology"/>
<keyword evidence="9" id="KW-1185">Reference proteome</keyword>
<dbReference type="AlphaFoldDB" id="A0A2N3NE73"/>
<evidence type="ECO:0000313" key="8">
    <source>
        <dbReference type="EMBL" id="PKS10724.1"/>
    </source>
</evidence>
<dbReference type="Proteomes" id="UP000233524">
    <property type="component" value="Unassembled WGS sequence"/>
</dbReference>
<evidence type="ECO:0000256" key="1">
    <source>
        <dbReference type="ARBA" id="ARBA00005500"/>
    </source>
</evidence>
<feature type="region of interest" description="Disordered" evidence="7">
    <location>
        <begin position="1"/>
        <end position="37"/>
    </location>
</feature>
<comment type="caution">
    <text evidence="8">The sequence shown here is derived from an EMBL/GenBank/DDBJ whole genome shotgun (WGS) entry which is preliminary data.</text>
</comment>
<comment type="similarity">
    <text evidence="1 6">Belongs to the RAMP4 family.</text>
</comment>
<evidence type="ECO:0000256" key="4">
    <source>
        <dbReference type="ARBA" id="ARBA00022989"/>
    </source>
</evidence>
<gene>
    <name evidence="8" type="ORF">jhhlp_002481</name>
</gene>
<dbReference type="OrthoDB" id="16679at2759"/>
<dbReference type="GO" id="GO:0005789">
    <property type="term" value="C:endoplasmic reticulum membrane"/>
    <property type="evidence" value="ECO:0007669"/>
    <property type="project" value="UniProtKB-SubCell"/>
</dbReference>
<evidence type="ECO:0000256" key="3">
    <source>
        <dbReference type="ARBA" id="ARBA00022824"/>
    </source>
</evidence>
<evidence type="ECO:0000256" key="7">
    <source>
        <dbReference type="SAM" id="MobiDB-lite"/>
    </source>
</evidence>
<protein>
    <recommendedName>
        <fullName evidence="6">Stress-associated endoplasmic reticulum protein</fullName>
    </recommendedName>
</protein>
<reference evidence="8 9" key="1">
    <citation type="journal article" date="2017" name="G3 (Bethesda)">
        <title>First Draft Genome Sequence of the Pathogenic Fungus Lomentospora prolificans (Formerly Scedosporium prolificans).</title>
        <authorList>
            <person name="Luo R."/>
            <person name="Zimin A."/>
            <person name="Workman R."/>
            <person name="Fan Y."/>
            <person name="Pertea G."/>
            <person name="Grossman N."/>
            <person name="Wear M.P."/>
            <person name="Jia B."/>
            <person name="Miller H."/>
            <person name="Casadevall A."/>
            <person name="Timp W."/>
            <person name="Zhang S.X."/>
            <person name="Salzberg S.L."/>
        </authorList>
    </citation>
    <scope>NUCLEOTIDE SEQUENCE [LARGE SCALE GENOMIC DNA]</scope>
    <source>
        <strain evidence="8 9">JHH-5317</strain>
    </source>
</reference>
<feature type="compositionally biased region" description="Basic and acidic residues" evidence="7">
    <location>
        <begin position="16"/>
        <end position="37"/>
    </location>
</feature>
<comment type="function">
    <text evidence="6">Interacts with target proteins during translocation into the lumen of the endoplasmic reticulum. Protects unfolded target proteins against degradation and facilitate correct glycosylation.</text>
</comment>
<dbReference type="EMBL" id="NLAX01000008">
    <property type="protein sequence ID" value="PKS10724.1"/>
    <property type="molecule type" value="Genomic_DNA"/>
</dbReference>